<evidence type="ECO:0000313" key="2">
    <source>
        <dbReference type="EMBL" id="GEU47817.1"/>
    </source>
</evidence>
<accession>A0A6L2KGG0</accession>
<gene>
    <name evidence="2" type="ORF">Tci_019795</name>
</gene>
<sequence>MEAGGKDRPPMLAHGNYVKWKSRIRRYIDTKPNHELIHYCLENEPYKYKFIPYNKPATPGIDDAPSTRSRVMETYATVSEEIKKKMDDEAEAVQIILTRIDNDIYSKVDACPNAMEIWKAIKRLKQGESINVQDHETTLFWEFRKFTSRDGETLDSYYSRFYKMMNELVRNQCIITSHQANVQDDTYDELEDQELEARYMYMEKIQEVILDALDDYGPIFDTQPLEKAHSNNDNYNVFTNERHYPEQPESINDTYAMEQDDRNITHDSSDMSDNGRETNQDDDLAKEHDFLTSLIEQMKLEILENKKQNKCLKSVNKAFKEANKAYEEANPSKKPVAVAIITREPKRTVNQYVATTDKKLIASESTIQKPRSRLRMLCENVIKTWKWWYTKLTPPGYKWAPKSKTGNVNTNVSLPLGTKSRSTNISKTTSVRGSNLSNTPLSSNSFAARRNYPVHPRLWVHKAHDGKSQASN</sequence>
<feature type="compositionally biased region" description="Low complexity" evidence="1">
    <location>
        <begin position="434"/>
        <end position="445"/>
    </location>
</feature>
<evidence type="ECO:0008006" key="3">
    <source>
        <dbReference type="Google" id="ProtNLM"/>
    </source>
</evidence>
<protein>
    <recommendedName>
        <fullName evidence="3">Gag-Pol polyprotein</fullName>
    </recommendedName>
</protein>
<evidence type="ECO:0000256" key="1">
    <source>
        <dbReference type="SAM" id="MobiDB-lite"/>
    </source>
</evidence>
<comment type="caution">
    <text evidence="2">The sequence shown here is derived from an EMBL/GenBank/DDBJ whole genome shotgun (WGS) entry which is preliminary data.</text>
</comment>
<feature type="region of interest" description="Disordered" evidence="1">
    <location>
        <begin position="410"/>
        <end position="446"/>
    </location>
</feature>
<feature type="compositionally biased region" description="Polar residues" evidence="1">
    <location>
        <begin position="410"/>
        <end position="433"/>
    </location>
</feature>
<name>A0A6L2KGG0_TANCI</name>
<dbReference type="AlphaFoldDB" id="A0A6L2KGG0"/>
<reference evidence="2" key="1">
    <citation type="journal article" date="2019" name="Sci. Rep.">
        <title>Draft genome of Tanacetum cinerariifolium, the natural source of mosquito coil.</title>
        <authorList>
            <person name="Yamashiro T."/>
            <person name="Shiraishi A."/>
            <person name="Satake H."/>
            <person name="Nakayama K."/>
        </authorList>
    </citation>
    <scope>NUCLEOTIDE SEQUENCE</scope>
</reference>
<dbReference type="EMBL" id="BKCJ010002328">
    <property type="protein sequence ID" value="GEU47817.1"/>
    <property type="molecule type" value="Genomic_DNA"/>
</dbReference>
<dbReference type="Pfam" id="PF14223">
    <property type="entry name" value="Retrotran_gag_2"/>
    <property type="match status" value="1"/>
</dbReference>
<proteinExistence type="predicted"/>
<organism evidence="2">
    <name type="scientific">Tanacetum cinerariifolium</name>
    <name type="common">Dalmatian daisy</name>
    <name type="synonym">Chrysanthemum cinerariifolium</name>
    <dbReference type="NCBI Taxonomy" id="118510"/>
    <lineage>
        <taxon>Eukaryota</taxon>
        <taxon>Viridiplantae</taxon>
        <taxon>Streptophyta</taxon>
        <taxon>Embryophyta</taxon>
        <taxon>Tracheophyta</taxon>
        <taxon>Spermatophyta</taxon>
        <taxon>Magnoliopsida</taxon>
        <taxon>eudicotyledons</taxon>
        <taxon>Gunneridae</taxon>
        <taxon>Pentapetalae</taxon>
        <taxon>asterids</taxon>
        <taxon>campanulids</taxon>
        <taxon>Asterales</taxon>
        <taxon>Asteraceae</taxon>
        <taxon>Asteroideae</taxon>
        <taxon>Anthemideae</taxon>
        <taxon>Anthemidinae</taxon>
        <taxon>Tanacetum</taxon>
    </lineage>
</organism>